<reference evidence="1 2" key="1">
    <citation type="journal article" date="2015" name="Parasit. Vectors">
        <title>Draft genome of the scabies mite.</title>
        <authorList>
            <person name="Rider S.D.Jr."/>
            <person name="Morgan M.S."/>
            <person name="Arlian L.G."/>
        </authorList>
    </citation>
    <scope>NUCLEOTIDE SEQUENCE [LARGE SCALE GENOMIC DNA]</scope>
    <source>
        <strain evidence="1">Arlian Lab</strain>
    </source>
</reference>
<dbReference type="AlphaFoldDB" id="A0A132ALR2"/>
<organism evidence="1 2">
    <name type="scientific">Sarcoptes scabiei</name>
    <name type="common">Itch mite</name>
    <name type="synonym">Acarus scabiei</name>
    <dbReference type="NCBI Taxonomy" id="52283"/>
    <lineage>
        <taxon>Eukaryota</taxon>
        <taxon>Metazoa</taxon>
        <taxon>Ecdysozoa</taxon>
        <taxon>Arthropoda</taxon>
        <taxon>Chelicerata</taxon>
        <taxon>Arachnida</taxon>
        <taxon>Acari</taxon>
        <taxon>Acariformes</taxon>
        <taxon>Sarcoptiformes</taxon>
        <taxon>Astigmata</taxon>
        <taxon>Psoroptidia</taxon>
        <taxon>Sarcoptoidea</taxon>
        <taxon>Sarcoptidae</taxon>
        <taxon>Sarcoptinae</taxon>
        <taxon>Sarcoptes</taxon>
    </lineage>
</organism>
<name>A0A132ALR2_SARSC</name>
<dbReference type="EMBL" id="JXLN01017963">
    <property type="protein sequence ID" value="KPM11789.1"/>
    <property type="molecule type" value="Genomic_DNA"/>
</dbReference>
<dbReference type="Proteomes" id="UP000616769">
    <property type="component" value="Unassembled WGS sequence"/>
</dbReference>
<gene>
    <name evidence="1" type="ORF">QR98_0103640</name>
</gene>
<dbReference type="VEuPathDB" id="VectorBase:SSCA006143"/>
<proteinExistence type="predicted"/>
<sequence length="66" mass="8003">MTQRFFLHRLTEIRRMDHRLTVDRQPHVVGLRRRTEKQQVPRLNRIQRHINQPGVVQLTRIGVRTG</sequence>
<protein>
    <submittedName>
        <fullName evidence="1">Uncharacterized protein</fullName>
    </submittedName>
</protein>
<accession>A0A132ALR2</accession>
<feature type="non-terminal residue" evidence="1">
    <location>
        <position position="66"/>
    </location>
</feature>
<evidence type="ECO:0000313" key="2">
    <source>
        <dbReference type="Proteomes" id="UP000616769"/>
    </source>
</evidence>
<comment type="caution">
    <text evidence="1">The sequence shown here is derived from an EMBL/GenBank/DDBJ whole genome shotgun (WGS) entry which is preliminary data.</text>
</comment>
<evidence type="ECO:0000313" key="1">
    <source>
        <dbReference type="EMBL" id="KPM11789.1"/>
    </source>
</evidence>